<evidence type="ECO:0000256" key="4">
    <source>
        <dbReference type="ARBA" id="ARBA00022729"/>
    </source>
</evidence>
<evidence type="ECO:0000259" key="11">
    <source>
        <dbReference type="SMART" id="SM00768"/>
    </source>
</evidence>
<evidence type="ECO:0000256" key="8">
    <source>
        <dbReference type="ARBA" id="ARBA00023288"/>
    </source>
</evidence>
<proteinExistence type="predicted"/>
<sequence>MAPQFLFLFFLSIICFCSSGIFLFPAKAIKQKEFQRQEQHALHMMHRGLLYEAIRHDFTDAPATFPPTPVTNPVTTPVTNPVTTPVTNPVTTPAVNAPPANPAPDTVPSANPITVTPTTPFTNPVPVPVPNTGPVNGGIPVTNPVNGGVPITNPVTSPSTGSGGQPVSNPVTTYPTPTGTTGGVPVTNPVVPPTTTSPTTSAPALPGQSWCIVKNGVPETTLQTALDYACGIGGADCSAIQQGASCYNPNSLQYHASFAFNSYYQKNPVQTSCDFGGTAVITNVNPSTGSCIFPTSASSTSSSSSTTSPITATPMPTTSSSSGAAPGSISPSILNNSNSGYGGTAAGFGESPSSANASISTSSSLQPFIGYIIAVTSIVTGRFVFDI</sequence>
<keyword evidence="2" id="KW-1003">Cell membrane</keyword>
<name>A0AAD2DYA7_9LAMI</name>
<feature type="chain" id="PRO_5041966355" description="X8 domain-containing protein" evidence="10">
    <location>
        <begin position="20"/>
        <end position="387"/>
    </location>
</feature>
<evidence type="ECO:0000313" key="13">
    <source>
        <dbReference type="Proteomes" id="UP000834106"/>
    </source>
</evidence>
<dbReference type="PANTHER" id="PTHR31044">
    <property type="entry name" value="BETA-1,3 GLUCANASE"/>
    <property type="match status" value="1"/>
</dbReference>
<evidence type="ECO:0000256" key="9">
    <source>
        <dbReference type="SAM" id="MobiDB-lite"/>
    </source>
</evidence>
<protein>
    <recommendedName>
        <fullName evidence="11">X8 domain-containing protein</fullName>
    </recommendedName>
</protein>
<keyword evidence="8" id="KW-0449">Lipoprotein</keyword>
<evidence type="ECO:0000313" key="12">
    <source>
        <dbReference type="EMBL" id="CAI9770199.1"/>
    </source>
</evidence>
<evidence type="ECO:0000256" key="6">
    <source>
        <dbReference type="ARBA" id="ARBA00023157"/>
    </source>
</evidence>
<gene>
    <name evidence="12" type="ORF">FPE_LOCUS17832</name>
</gene>
<keyword evidence="3" id="KW-0336">GPI-anchor</keyword>
<comment type="subcellular location">
    <subcellularLocation>
        <location evidence="1">Cell membrane</location>
        <topology evidence="1">Lipid-anchor</topology>
        <topology evidence="1">GPI-anchor</topology>
    </subcellularLocation>
</comment>
<accession>A0AAD2DYA7</accession>
<dbReference type="SMART" id="SM00768">
    <property type="entry name" value="X8"/>
    <property type="match status" value="1"/>
</dbReference>
<keyword evidence="6" id="KW-1015">Disulfide bond</keyword>
<evidence type="ECO:0000256" key="10">
    <source>
        <dbReference type="SAM" id="SignalP"/>
    </source>
</evidence>
<dbReference type="EMBL" id="OU503045">
    <property type="protein sequence ID" value="CAI9770199.1"/>
    <property type="molecule type" value="Genomic_DNA"/>
</dbReference>
<dbReference type="InterPro" id="IPR012946">
    <property type="entry name" value="X8"/>
</dbReference>
<dbReference type="GO" id="GO:0005886">
    <property type="term" value="C:plasma membrane"/>
    <property type="evidence" value="ECO:0007669"/>
    <property type="project" value="UniProtKB-SubCell"/>
</dbReference>
<evidence type="ECO:0000256" key="3">
    <source>
        <dbReference type="ARBA" id="ARBA00022622"/>
    </source>
</evidence>
<evidence type="ECO:0000256" key="2">
    <source>
        <dbReference type="ARBA" id="ARBA00022475"/>
    </source>
</evidence>
<feature type="domain" description="X8" evidence="11">
    <location>
        <begin position="209"/>
        <end position="293"/>
    </location>
</feature>
<keyword evidence="5" id="KW-0472">Membrane</keyword>
<dbReference type="Pfam" id="PF07983">
    <property type="entry name" value="X8"/>
    <property type="match status" value="1"/>
</dbReference>
<keyword evidence="13" id="KW-1185">Reference proteome</keyword>
<dbReference type="PANTHER" id="PTHR31044:SF120">
    <property type="entry name" value="CARBOHYDRATE-BINDING X8 DOMAIN SUPERFAMILY PROTEIN"/>
    <property type="match status" value="1"/>
</dbReference>
<dbReference type="FunFam" id="1.20.58.1040:FF:000001">
    <property type="entry name" value="Glucan endo-1,3-beta-glucosidase 4"/>
    <property type="match status" value="1"/>
</dbReference>
<dbReference type="InterPro" id="IPR044788">
    <property type="entry name" value="X8_dom_prot"/>
</dbReference>
<evidence type="ECO:0000256" key="1">
    <source>
        <dbReference type="ARBA" id="ARBA00004609"/>
    </source>
</evidence>
<keyword evidence="4 10" id="KW-0732">Signal</keyword>
<evidence type="ECO:0000256" key="7">
    <source>
        <dbReference type="ARBA" id="ARBA00023180"/>
    </source>
</evidence>
<dbReference type="Gene3D" id="1.20.58.1040">
    <property type="match status" value="1"/>
</dbReference>
<dbReference type="AlphaFoldDB" id="A0AAD2DYA7"/>
<dbReference type="GO" id="GO:0098552">
    <property type="term" value="C:side of membrane"/>
    <property type="evidence" value="ECO:0007669"/>
    <property type="project" value="UniProtKB-KW"/>
</dbReference>
<feature type="signal peptide" evidence="10">
    <location>
        <begin position="1"/>
        <end position="19"/>
    </location>
</feature>
<reference evidence="12" key="1">
    <citation type="submission" date="2023-05" db="EMBL/GenBank/DDBJ databases">
        <authorList>
            <person name="Huff M."/>
        </authorList>
    </citation>
    <scope>NUCLEOTIDE SEQUENCE</scope>
</reference>
<organism evidence="12 13">
    <name type="scientific">Fraxinus pennsylvanica</name>
    <dbReference type="NCBI Taxonomy" id="56036"/>
    <lineage>
        <taxon>Eukaryota</taxon>
        <taxon>Viridiplantae</taxon>
        <taxon>Streptophyta</taxon>
        <taxon>Embryophyta</taxon>
        <taxon>Tracheophyta</taxon>
        <taxon>Spermatophyta</taxon>
        <taxon>Magnoliopsida</taxon>
        <taxon>eudicotyledons</taxon>
        <taxon>Gunneridae</taxon>
        <taxon>Pentapetalae</taxon>
        <taxon>asterids</taxon>
        <taxon>lamiids</taxon>
        <taxon>Lamiales</taxon>
        <taxon>Oleaceae</taxon>
        <taxon>Oleeae</taxon>
        <taxon>Fraxinus</taxon>
    </lineage>
</organism>
<feature type="region of interest" description="Disordered" evidence="9">
    <location>
        <begin position="295"/>
        <end position="327"/>
    </location>
</feature>
<dbReference type="Proteomes" id="UP000834106">
    <property type="component" value="Chromosome 10"/>
</dbReference>
<evidence type="ECO:0000256" key="5">
    <source>
        <dbReference type="ARBA" id="ARBA00023136"/>
    </source>
</evidence>
<keyword evidence="7" id="KW-0325">Glycoprotein</keyword>
<dbReference type="GO" id="GO:0009506">
    <property type="term" value="C:plasmodesma"/>
    <property type="evidence" value="ECO:0007669"/>
    <property type="project" value="UniProtKB-ARBA"/>
</dbReference>